<name>A0A1G8YNG8_9EURY</name>
<dbReference type="EMBL" id="FNFC01000015">
    <property type="protein sequence ID" value="SDK03590.1"/>
    <property type="molecule type" value="Genomic_DNA"/>
</dbReference>
<sequence length="119" mass="12387">MSPTPATASADACLAREKAVLFCPTCWHESPVCGDWQVTSTAAGDRFECPACGDTVTVRPRVEPTTAPTLLPVVACSLALARMTTRCLALGRRLCMPGGSRDGTPCSPSTATDSPCCQP</sequence>
<protein>
    <recommendedName>
        <fullName evidence="2">DUF8106 domain-containing protein</fullName>
    </recommendedName>
</protein>
<evidence type="ECO:0000256" key="1">
    <source>
        <dbReference type="SAM" id="MobiDB-lite"/>
    </source>
</evidence>
<dbReference type="InterPro" id="IPR058419">
    <property type="entry name" value="DUF8106"/>
</dbReference>
<gene>
    <name evidence="3" type="ORF">SAMN05216226_11536</name>
</gene>
<reference evidence="3 4" key="1">
    <citation type="submission" date="2016-10" db="EMBL/GenBank/DDBJ databases">
        <authorList>
            <person name="de Groot N.N."/>
        </authorList>
    </citation>
    <scope>NUCLEOTIDE SEQUENCE [LARGE SCALE GENOMIC DNA]</scope>
    <source>
        <strain evidence="3 4">IBRC-M10015</strain>
    </source>
</reference>
<evidence type="ECO:0000313" key="3">
    <source>
        <dbReference type="EMBL" id="SDK03590.1"/>
    </source>
</evidence>
<evidence type="ECO:0000313" key="4">
    <source>
        <dbReference type="Proteomes" id="UP000198856"/>
    </source>
</evidence>
<proteinExistence type="predicted"/>
<feature type="region of interest" description="Disordered" evidence="1">
    <location>
        <begin position="97"/>
        <end position="119"/>
    </location>
</feature>
<dbReference type="OrthoDB" id="209680at2157"/>
<dbReference type="STRING" id="890420.SAMN05216226_11536"/>
<dbReference type="AlphaFoldDB" id="A0A1G8YNG8"/>
<keyword evidence="4" id="KW-1185">Reference proteome</keyword>
<accession>A0A1G8YNG8</accession>
<feature type="compositionally biased region" description="Polar residues" evidence="1">
    <location>
        <begin position="106"/>
        <end position="119"/>
    </location>
</feature>
<dbReference type="Pfam" id="PF26408">
    <property type="entry name" value="DUF8106"/>
    <property type="match status" value="1"/>
</dbReference>
<dbReference type="Proteomes" id="UP000198856">
    <property type="component" value="Unassembled WGS sequence"/>
</dbReference>
<dbReference type="RefSeq" id="WP_176765341.1">
    <property type="nucleotide sequence ID" value="NZ_FNFC01000015.1"/>
</dbReference>
<organism evidence="3 4">
    <name type="scientific">Halovenus aranensis</name>
    <dbReference type="NCBI Taxonomy" id="890420"/>
    <lineage>
        <taxon>Archaea</taxon>
        <taxon>Methanobacteriati</taxon>
        <taxon>Methanobacteriota</taxon>
        <taxon>Stenosarchaea group</taxon>
        <taxon>Halobacteria</taxon>
        <taxon>Halobacteriales</taxon>
        <taxon>Haloarculaceae</taxon>
        <taxon>Halovenus</taxon>
    </lineage>
</organism>
<evidence type="ECO:0000259" key="2">
    <source>
        <dbReference type="Pfam" id="PF26408"/>
    </source>
</evidence>
<feature type="domain" description="DUF8106" evidence="2">
    <location>
        <begin position="18"/>
        <end position="59"/>
    </location>
</feature>